<reference evidence="2" key="1">
    <citation type="journal article" date="2006" name="Science">
        <title>Ancient noncoding elements conserved in the human genome.</title>
        <authorList>
            <person name="Venkatesh B."/>
            <person name="Kirkness E.F."/>
            <person name="Loh Y.H."/>
            <person name="Halpern A.L."/>
            <person name="Lee A.P."/>
            <person name="Johnson J."/>
            <person name="Dandona N."/>
            <person name="Viswanathan L.D."/>
            <person name="Tay A."/>
            <person name="Venter J.C."/>
            <person name="Strausberg R.L."/>
            <person name="Brenner S."/>
        </authorList>
    </citation>
    <scope>NUCLEOTIDE SEQUENCE [LARGE SCALE GENOMIC DNA]</scope>
</reference>
<dbReference type="Proteomes" id="UP000314986">
    <property type="component" value="Unassembled WGS sequence"/>
</dbReference>
<reference evidence="2" key="2">
    <citation type="journal article" date="2007" name="PLoS Biol.">
        <title>Survey sequencing and comparative analysis of the elephant shark (Callorhinchus milii) genome.</title>
        <authorList>
            <person name="Venkatesh B."/>
            <person name="Kirkness E.F."/>
            <person name="Loh Y.H."/>
            <person name="Halpern A.L."/>
            <person name="Lee A.P."/>
            <person name="Johnson J."/>
            <person name="Dandona N."/>
            <person name="Viswanathan L.D."/>
            <person name="Tay A."/>
            <person name="Venter J.C."/>
            <person name="Strausberg R.L."/>
            <person name="Brenner S."/>
        </authorList>
    </citation>
    <scope>NUCLEOTIDE SEQUENCE [LARGE SCALE GENOMIC DNA]</scope>
</reference>
<reference evidence="1" key="4">
    <citation type="submission" date="2025-08" db="UniProtKB">
        <authorList>
            <consortium name="Ensembl"/>
        </authorList>
    </citation>
    <scope>IDENTIFICATION</scope>
</reference>
<dbReference type="Ensembl" id="ENSCMIT00000008651.1">
    <property type="protein sequence ID" value="ENSCMIP00000008412.1"/>
    <property type="gene ID" value="ENSCMIG00000004511.1"/>
</dbReference>
<sequence length="112" mass="12919">TMFNPQFSLSSPSFSPCLRFSSPRKSELSKKCTNKYIFSHNLLQFILKSQICLCCNVLQLHVIDMNEIVFCTAATNAYIFTSIPGLLLKSRYSLKNTETKRHVMIFCYINLH</sequence>
<protein>
    <submittedName>
        <fullName evidence="1">Uncharacterized protein</fullName>
    </submittedName>
</protein>
<evidence type="ECO:0000313" key="1">
    <source>
        <dbReference type="Ensembl" id="ENSCMIP00000008412.1"/>
    </source>
</evidence>
<organism evidence="1 2">
    <name type="scientific">Callorhinchus milii</name>
    <name type="common">Ghost shark</name>
    <dbReference type="NCBI Taxonomy" id="7868"/>
    <lineage>
        <taxon>Eukaryota</taxon>
        <taxon>Metazoa</taxon>
        <taxon>Chordata</taxon>
        <taxon>Craniata</taxon>
        <taxon>Vertebrata</taxon>
        <taxon>Chondrichthyes</taxon>
        <taxon>Holocephali</taxon>
        <taxon>Chimaeriformes</taxon>
        <taxon>Callorhinchidae</taxon>
        <taxon>Callorhinchus</taxon>
    </lineage>
</organism>
<evidence type="ECO:0000313" key="2">
    <source>
        <dbReference type="Proteomes" id="UP000314986"/>
    </source>
</evidence>
<reference evidence="1" key="5">
    <citation type="submission" date="2025-09" db="UniProtKB">
        <authorList>
            <consortium name="Ensembl"/>
        </authorList>
    </citation>
    <scope>IDENTIFICATION</scope>
</reference>
<name>A0A4W3GZS0_CALMI</name>
<reference evidence="2" key="3">
    <citation type="journal article" date="2014" name="Nature">
        <title>Elephant shark genome provides unique insights into gnathostome evolution.</title>
        <authorList>
            <consortium name="International Elephant Shark Genome Sequencing Consortium"/>
            <person name="Venkatesh B."/>
            <person name="Lee A.P."/>
            <person name="Ravi V."/>
            <person name="Maurya A.K."/>
            <person name="Lian M.M."/>
            <person name="Swann J.B."/>
            <person name="Ohta Y."/>
            <person name="Flajnik M.F."/>
            <person name="Sutoh Y."/>
            <person name="Kasahara M."/>
            <person name="Hoon S."/>
            <person name="Gangu V."/>
            <person name="Roy S.W."/>
            <person name="Irimia M."/>
            <person name="Korzh V."/>
            <person name="Kondrychyn I."/>
            <person name="Lim Z.W."/>
            <person name="Tay B.H."/>
            <person name="Tohari S."/>
            <person name="Kong K.W."/>
            <person name="Ho S."/>
            <person name="Lorente-Galdos B."/>
            <person name="Quilez J."/>
            <person name="Marques-Bonet T."/>
            <person name="Raney B.J."/>
            <person name="Ingham P.W."/>
            <person name="Tay A."/>
            <person name="Hillier L.W."/>
            <person name="Minx P."/>
            <person name="Boehm T."/>
            <person name="Wilson R.K."/>
            <person name="Brenner S."/>
            <person name="Warren W.C."/>
        </authorList>
    </citation>
    <scope>NUCLEOTIDE SEQUENCE [LARGE SCALE GENOMIC DNA]</scope>
</reference>
<dbReference type="AlphaFoldDB" id="A0A4W3GZS0"/>
<accession>A0A4W3GZS0</accession>
<keyword evidence="2" id="KW-1185">Reference proteome</keyword>
<dbReference type="InParanoid" id="A0A4W3GZS0"/>
<proteinExistence type="predicted"/>